<evidence type="ECO:0000313" key="2">
    <source>
        <dbReference type="EMBL" id="MBC3884057.1"/>
    </source>
</evidence>
<protein>
    <submittedName>
        <fullName evidence="2">Hydrolase or metal-binding protein</fullName>
    </submittedName>
</protein>
<feature type="region of interest" description="Disordered" evidence="1">
    <location>
        <begin position="269"/>
        <end position="305"/>
    </location>
</feature>
<evidence type="ECO:0000313" key="3">
    <source>
        <dbReference type="Proteomes" id="UP000613113"/>
    </source>
</evidence>
<dbReference type="RefSeq" id="WP_186861675.1">
    <property type="nucleotide sequence ID" value="NZ_JACOGC010000001.1"/>
</dbReference>
<dbReference type="Proteomes" id="UP000613113">
    <property type="component" value="Unassembled WGS sequence"/>
</dbReference>
<proteinExistence type="predicted"/>
<feature type="compositionally biased region" description="Low complexity" evidence="1">
    <location>
        <begin position="286"/>
        <end position="297"/>
    </location>
</feature>
<dbReference type="GO" id="GO:0016787">
    <property type="term" value="F:hydrolase activity"/>
    <property type="evidence" value="ECO:0007669"/>
    <property type="project" value="UniProtKB-KW"/>
</dbReference>
<accession>A0ABR6YJJ4</accession>
<gene>
    <name evidence="2" type="ORF">H8K27_02820</name>
</gene>
<keyword evidence="2" id="KW-0378">Hydrolase</keyword>
<dbReference type="Pfam" id="PF18897">
    <property type="entry name" value="Gp3-like"/>
    <property type="match status" value="1"/>
</dbReference>
<organism evidence="2 3">
    <name type="scientific">Undibacterium griseum</name>
    <dbReference type="NCBI Taxonomy" id="2762295"/>
    <lineage>
        <taxon>Bacteria</taxon>
        <taxon>Pseudomonadati</taxon>
        <taxon>Pseudomonadota</taxon>
        <taxon>Betaproteobacteria</taxon>
        <taxon>Burkholderiales</taxon>
        <taxon>Oxalobacteraceae</taxon>
        <taxon>Undibacterium</taxon>
    </lineage>
</organism>
<name>A0ABR6YJJ4_9BURK</name>
<dbReference type="EMBL" id="JACOGC010000001">
    <property type="protein sequence ID" value="MBC3884057.1"/>
    <property type="molecule type" value="Genomic_DNA"/>
</dbReference>
<evidence type="ECO:0000256" key="1">
    <source>
        <dbReference type="SAM" id="MobiDB-lite"/>
    </source>
</evidence>
<reference evidence="2 3" key="1">
    <citation type="submission" date="2020-08" db="EMBL/GenBank/DDBJ databases">
        <title>Novel species isolated from subtropical streams in China.</title>
        <authorList>
            <person name="Lu H."/>
        </authorList>
    </citation>
    <scope>NUCLEOTIDE SEQUENCE [LARGE SCALE GENOMIC DNA]</scope>
    <source>
        <strain evidence="2 3">FT31W</strain>
    </source>
</reference>
<comment type="caution">
    <text evidence="2">The sequence shown here is derived from an EMBL/GenBank/DDBJ whole genome shotgun (WGS) entry which is preliminary data.</text>
</comment>
<sequence length="326" mass="35858">MIKGLALTPPVLGRISIGRIVEKNGKRLPEKDDQFTITTQLQGHDGWILHPYDEAIRKDSQQAKLRAIPVQMLFNDPDLNLRAEYSLFDHKTGRPLCVGNGETCRRFTDNGIQSHPCPSPDVCELAKGGACKPYGRLNVSIHGTDDLGSFIFRTTGYNSIRCLSARLHYYRAVSGNLLACMPLELRLRSKSTTQSHRAPIYYVDLTLRDGMTMEASIAAAIELHQRRQTAGYDQNSLDQAGGLGFQNGEFEDSPEDSVGIVEEFYNAADGENAAPMQSTSADRVTSAESAITAATSERPGLKEKLNGKVARLPASINSQTRFNQQV</sequence>
<keyword evidence="3" id="KW-1185">Reference proteome</keyword>
<dbReference type="InterPro" id="IPR043991">
    <property type="entry name" value="Gp3-like"/>
</dbReference>